<evidence type="ECO:0000256" key="2">
    <source>
        <dbReference type="ARBA" id="ARBA00022801"/>
    </source>
</evidence>
<feature type="compositionally biased region" description="Basic and acidic residues" evidence="7">
    <location>
        <begin position="560"/>
        <end position="571"/>
    </location>
</feature>
<dbReference type="PANTHER" id="PTHR47959">
    <property type="entry name" value="ATP-DEPENDENT RNA HELICASE RHLE-RELATED"/>
    <property type="match status" value="1"/>
</dbReference>
<feature type="compositionally biased region" description="Low complexity" evidence="7">
    <location>
        <begin position="607"/>
        <end position="667"/>
    </location>
</feature>
<dbReference type="Pfam" id="PF00271">
    <property type="entry name" value="Helicase_C"/>
    <property type="match status" value="1"/>
</dbReference>
<sequence>MPQIPAPLATALADRGYATLTPVQEAVTDADLAASDLLVSAQTGSGKTVGFGIAIAPTLLEGAERLDRAAAPLALVIAPTRELALQVMRELQWLYAPAGAVVTACVGGMDMRDERRALERGAHIVVATPGRLRDHITRGSIEMSDLRAVVLDEADEMLDLGFSEDLEFILAAAPATRRTLMFSATVPPGIARLAEKYQRDAVRLETATRGGQHADIEYRVMQVAPHDAENAIINILRFYEAPGAIVFANTRAAVARLTARLTNRGFSVVSLSGELSQTERTHALQSMRDGRARICVATDVAARGIDLPNLDLVIHAELPSNAEGLLHRSGRTGRAGRSGISAIVVPMKAERKAERLLKDARITAEWTVPPSADEVVARDEERLLADPVWSEPASAGERAFAAKLVAAHDADAIAAAYLRLWRLRHSAPEDLAAPDARAARPERAPFDSGGWVALSVGRNQRAEARWILPLLCRAGDISKDDIGAIRVQPNQTLVEISARALDGFLAAVGPAMKLEDDIALRRAEGPNARPAPAARPRPASRPVPVPAPVPETAPAPLPRRSPEDRKARWTPDGDGPLAKVQEPRRDRPEADRETGGDRAAADRPRAKPSGKPGAKPGGKPYAKAGGKPARPYGKPGDKPAGGAAWPYGKPGGKPARPGGKAFVKPGAKPGGKPAGKPAPRASDTSRRFVPPGKSGARKP</sequence>
<feature type="region of interest" description="Disordered" evidence="7">
    <location>
        <begin position="526"/>
        <end position="699"/>
    </location>
</feature>
<dbReference type="PATRIC" id="fig|1231392.3.peg.1302"/>
<dbReference type="CDD" id="cd00268">
    <property type="entry name" value="DEADc"/>
    <property type="match status" value="1"/>
</dbReference>
<dbReference type="PROSITE" id="PS51194">
    <property type="entry name" value="HELICASE_CTER"/>
    <property type="match status" value="1"/>
</dbReference>
<dbReference type="InterPro" id="IPR050079">
    <property type="entry name" value="DEAD_box_RNA_helicase"/>
</dbReference>
<evidence type="ECO:0000256" key="5">
    <source>
        <dbReference type="ARBA" id="ARBA00038437"/>
    </source>
</evidence>
<dbReference type="Gene3D" id="3.40.50.300">
    <property type="entry name" value="P-loop containing nucleotide triphosphate hydrolases"/>
    <property type="match status" value="2"/>
</dbReference>
<evidence type="ECO:0000256" key="1">
    <source>
        <dbReference type="ARBA" id="ARBA00022741"/>
    </source>
</evidence>
<evidence type="ECO:0000256" key="3">
    <source>
        <dbReference type="ARBA" id="ARBA00022806"/>
    </source>
</evidence>
<dbReference type="InterPro" id="IPR044742">
    <property type="entry name" value="DEAD/DEAH_RhlB"/>
</dbReference>
<comment type="caution">
    <text evidence="10">The sequence shown here is derived from an EMBL/GenBank/DDBJ whole genome shotgun (WGS) entry which is preliminary data.</text>
</comment>
<feature type="compositionally biased region" description="Basic and acidic residues" evidence="7">
    <location>
        <begin position="581"/>
        <end position="605"/>
    </location>
</feature>
<keyword evidence="4 6" id="KW-0067">ATP-binding</keyword>
<dbReference type="STRING" id="1231392.OCGS_1298"/>
<dbReference type="InterPro" id="IPR027417">
    <property type="entry name" value="P-loop_NTPase"/>
</dbReference>
<evidence type="ECO:0000259" key="8">
    <source>
        <dbReference type="PROSITE" id="PS51192"/>
    </source>
</evidence>
<dbReference type="EMBL" id="AMGO01000021">
    <property type="protein sequence ID" value="EKE44460.1"/>
    <property type="molecule type" value="Genomic_DNA"/>
</dbReference>
<dbReference type="InterPro" id="IPR012677">
    <property type="entry name" value="Nucleotide-bd_a/b_plait_sf"/>
</dbReference>
<dbReference type="GO" id="GO:0005829">
    <property type="term" value="C:cytosol"/>
    <property type="evidence" value="ECO:0007669"/>
    <property type="project" value="TreeGrafter"/>
</dbReference>
<dbReference type="eggNOG" id="COG0513">
    <property type="taxonomic scope" value="Bacteria"/>
</dbReference>
<keyword evidence="11" id="KW-1185">Reference proteome</keyword>
<dbReference type="GO" id="GO:0016787">
    <property type="term" value="F:hydrolase activity"/>
    <property type="evidence" value="ECO:0007669"/>
    <property type="project" value="UniProtKB-KW"/>
</dbReference>
<dbReference type="GO" id="GO:0003676">
    <property type="term" value="F:nucleic acid binding"/>
    <property type="evidence" value="ECO:0007669"/>
    <property type="project" value="InterPro"/>
</dbReference>
<comment type="similarity">
    <text evidence="5 6">Belongs to the DEAD box helicase family.</text>
</comment>
<feature type="domain" description="Helicase C-terminal" evidence="9">
    <location>
        <begin position="234"/>
        <end position="376"/>
    </location>
</feature>
<dbReference type="Proteomes" id="UP000006765">
    <property type="component" value="Unassembled WGS sequence"/>
</dbReference>
<dbReference type="InterPro" id="IPR014001">
    <property type="entry name" value="Helicase_ATP-bd"/>
</dbReference>
<dbReference type="CDD" id="cd12252">
    <property type="entry name" value="RRM_DbpA"/>
    <property type="match status" value="1"/>
</dbReference>
<evidence type="ECO:0000259" key="9">
    <source>
        <dbReference type="PROSITE" id="PS51194"/>
    </source>
</evidence>
<dbReference type="SMART" id="SM00490">
    <property type="entry name" value="HELICc"/>
    <property type="match status" value="1"/>
</dbReference>
<organism evidence="10 11">
    <name type="scientific">Oceaniovalibus guishaninsula JLT2003</name>
    <dbReference type="NCBI Taxonomy" id="1231392"/>
    <lineage>
        <taxon>Bacteria</taxon>
        <taxon>Pseudomonadati</taxon>
        <taxon>Pseudomonadota</taxon>
        <taxon>Alphaproteobacteria</taxon>
        <taxon>Rhodobacterales</taxon>
        <taxon>Roseobacteraceae</taxon>
        <taxon>Oceaniovalibus</taxon>
    </lineage>
</organism>
<dbReference type="CDD" id="cd18787">
    <property type="entry name" value="SF2_C_DEAD"/>
    <property type="match status" value="1"/>
</dbReference>
<keyword evidence="3 6" id="KW-0347">Helicase</keyword>
<accession>K2I648</accession>
<dbReference type="SMART" id="SM00487">
    <property type="entry name" value="DEXDc"/>
    <property type="match status" value="1"/>
</dbReference>
<name>K2I648_9RHOB</name>
<gene>
    <name evidence="10" type="ORF">OCGS_1298</name>
</gene>
<dbReference type="InterPro" id="IPR000629">
    <property type="entry name" value="RNA-helicase_DEAD-box_CS"/>
</dbReference>
<evidence type="ECO:0000256" key="4">
    <source>
        <dbReference type="ARBA" id="ARBA00022840"/>
    </source>
</evidence>
<dbReference type="SUPFAM" id="SSF52540">
    <property type="entry name" value="P-loop containing nucleoside triphosphate hydrolases"/>
    <property type="match status" value="1"/>
</dbReference>
<dbReference type="PROSITE" id="PS00039">
    <property type="entry name" value="DEAD_ATP_HELICASE"/>
    <property type="match status" value="1"/>
</dbReference>
<dbReference type="AlphaFoldDB" id="K2I648"/>
<keyword evidence="1 6" id="KW-0547">Nucleotide-binding</keyword>
<evidence type="ECO:0000313" key="11">
    <source>
        <dbReference type="Proteomes" id="UP000006765"/>
    </source>
</evidence>
<evidence type="ECO:0000313" key="10">
    <source>
        <dbReference type="EMBL" id="EKE44460.1"/>
    </source>
</evidence>
<proteinExistence type="inferred from homology"/>
<dbReference type="InterPro" id="IPR011545">
    <property type="entry name" value="DEAD/DEAH_box_helicase_dom"/>
</dbReference>
<reference evidence="10 11" key="1">
    <citation type="journal article" date="2012" name="J. Bacteriol.">
        <title>Draft Genome Sequence of Oceaniovalibus guishaninsula JLT2003T.</title>
        <authorList>
            <person name="Tang K."/>
            <person name="Liu K."/>
            <person name="Jiao N."/>
        </authorList>
    </citation>
    <scope>NUCLEOTIDE SEQUENCE [LARGE SCALE GENOMIC DNA]</scope>
    <source>
        <strain evidence="10 11">JLT2003</strain>
    </source>
</reference>
<dbReference type="PANTHER" id="PTHR47959:SF1">
    <property type="entry name" value="ATP-DEPENDENT RNA HELICASE DBPA"/>
    <property type="match status" value="1"/>
</dbReference>
<dbReference type="Pfam" id="PF03880">
    <property type="entry name" value="DbpA"/>
    <property type="match status" value="1"/>
</dbReference>
<dbReference type="RefSeq" id="WP_007426450.1">
    <property type="nucleotide sequence ID" value="NZ_AMGO01000021.1"/>
</dbReference>
<feature type="domain" description="Helicase ATP-binding" evidence="8">
    <location>
        <begin position="28"/>
        <end position="204"/>
    </location>
</feature>
<dbReference type="Pfam" id="PF00270">
    <property type="entry name" value="DEAD"/>
    <property type="match status" value="1"/>
</dbReference>
<dbReference type="GO" id="GO:0003724">
    <property type="term" value="F:RNA helicase activity"/>
    <property type="evidence" value="ECO:0007669"/>
    <property type="project" value="TreeGrafter"/>
</dbReference>
<protein>
    <submittedName>
        <fullName evidence="10">ATP-dependent RNA helicase, DEAD/DEAH box family protein</fullName>
    </submittedName>
</protein>
<dbReference type="GO" id="GO:0005524">
    <property type="term" value="F:ATP binding"/>
    <property type="evidence" value="ECO:0007669"/>
    <property type="project" value="UniProtKB-KW"/>
</dbReference>
<dbReference type="OrthoDB" id="9805696at2"/>
<dbReference type="PROSITE" id="PS51192">
    <property type="entry name" value="HELICASE_ATP_BIND_1"/>
    <property type="match status" value="1"/>
</dbReference>
<dbReference type="Gene3D" id="3.30.70.330">
    <property type="match status" value="1"/>
</dbReference>
<feature type="compositionally biased region" description="Pro residues" evidence="7">
    <location>
        <begin position="533"/>
        <end position="559"/>
    </location>
</feature>
<evidence type="ECO:0000256" key="7">
    <source>
        <dbReference type="SAM" id="MobiDB-lite"/>
    </source>
</evidence>
<keyword evidence="2 6" id="KW-0378">Hydrolase</keyword>
<dbReference type="InterPro" id="IPR005580">
    <property type="entry name" value="DbpA/CsdA_RNA-bd_dom"/>
</dbReference>
<evidence type="ECO:0000256" key="6">
    <source>
        <dbReference type="RuleBase" id="RU000492"/>
    </source>
</evidence>
<dbReference type="InterPro" id="IPR001650">
    <property type="entry name" value="Helicase_C-like"/>
</dbReference>